<dbReference type="WBParaSite" id="PSU_v2.g7642.t1">
    <property type="protein sequence ID" value="PSU_v2.g7642.t1"/>
    <property type="gene ID" value="PSU_v2.g7642"/>
</dbReference>
<reference evidence="3" key="1">
    <citation type="submission" date="2022-11" db="UniProtKB">
        <authorList>
            <consortium name="WormBaseParasite"/>
        </authorList>
    </citation>
    <scope>IDENTIFICATION</scope>
</reference>
<sequence length="470" mass="54525">MPRLIGDKIKSDVKDFVKQYSKPFDEIYQEAVAEAATITPEELLKMREYVVKTAPLKPEIIYIGGPAISYEISTQTNPMISESGSQTIEGLGTFDDKDFENIVKNNSVEVQMVIPPSADYHSEEEPGKMSAEAEEALKIKLETEVERQNRIKEDMRQALNPKFGLLLDPSYPDHQVLIKKLKNLTEFDLKIFEDSFVQQIDKTLPPPEILTLKWNEKMYKLVTFWTWTSPTIDEKLPIELRRKRVQKNEAAYLYIPPPPPSYPFDRTPPDFTEFECLFPIIKRRFGILEEYPTPPGVKKRRYCQSDEESDNDDKNDIEESSYLTYDQWHKKLASDSNSSFWRDSDEDDDGSSLDSFERFELSCPHRFGRNKKRSRNEGNEGQVTSEAEVVKEKEIIEVPVERVVTPEVTKDVEVEAVEIDEEENGENGENNFDGIESCDEEELWDDFIPERVFAEKCIYTNTYNVVDDFY</sequence>
<keyword evidence="2" id="KW-1185">Reference proteome</keyword>
<accession>A0A914Z4M8</accession>
<evidence type="ECO:0000256" key="1">
    <source>
        <dbReference type="SAM" id="MobiDB-lite"/>
    </source>
</evidence>
<name>A0A914Z4M8_9BILA</name>
<organism evidence="2 3">
    <name type="scientific">Panagrolaimus superbus</name>
    <dbReference type="NCBI Taxonomy" id="310955"/>
    <lineage>
        <taxon>Eukaryota</taxon>
        <taxon>Metazoa</taxon>
        <taxon>Ecdysozoa</taxon>
        <taxon>Nematoda</taxon>
        <taxon>Chromadorea</taxon>
        <taxon>Rhabditida</taxon>
        <taxon>Tylenchina</taxon>
        <taxon>Panagrolaimomorpha</taxon>
        <taxon>Panagrolaimoidea</taxon>
        <taxon>Panagrolaimidae</taxon>
        <taxon>Panagrolaimus</taxon>
    </lineage>
</organism>
<feature type="region of interest" description="Disordered" evidence="1">
    <location>
        <begin position="296"/>
        <end position="318"/>
    </location>
</feature>
<proteinExistence type="predicted"/>
<evidence type="ECO:0000313" key="3">
    <source>
        <dbReference type="WBParaSite" id="PSU_v2.g7642.t1"/>
    </source>
</evidence>
<dbReference type="Proteomes" id="UP000887577">
    <property type="component" value="Unplaced"/>
</dbReference>
<evidence type="ECO:0000313" key="2">
    <source>
        <dbReference type="Proteomes" id="UP000887577"/>
    </source>
</evidence>
<protein>
    <submittedName>
        <fullName evidence="3">Uncharacterized protein</fullName>
    </submittedName>
</protein>
<dbReference type="AlphaFoldDB" id="A0A914Z4M8"/>
<feature type="compositionally biased region" description="Acidic residues" evidence="1">
    <location>
        <begin position="305"/>
        <end position="318"/>
    </location>
</feature>